<proteinExistence type="inferred from homology"/>
<name>A0A9P5C8D7_9HYPO</name>
<dbReference type="Pfam" id="PF00248">
    <property type="entry name" value="Aldo_ket_red"/>
    <property type="match status" value="1"/>
</dbReference>
<evidence type="ECO:0000256" key="5">
    <source>
        <dbReference type="PIRSR" id="PIRSR000097-2"/>
    </source>
</evidence>
<dbReference type="InterPro" id="IPR036812">
    <property type="entry name" value="NAD(P)_OxRdtase_dom_sf"/>
</dbReference>
<feature type="active site" description="Proton donor" evidence="4">
    <location>
        <position position="108"/>
    </location>
</feature>
<evidence type="ECO:0000313" key="8">
    <source>
        <dbReference type="EMBL" id="KAF3063053.1"/>
    </source>
</evidence>
<dbReference type="InterPro" id="IPR044494">
    <property type="entry name" value="AKR3C2/3"/>
</dbReference>
<keyword evidence="2" id="KW-0521">NADP</keyword>
<dbReference type="InterPro" id="IPR020471">
    <property type="entry name" value="AKR"/>
</dbReference>
<accession>A0A9P5C8D7</accession>
<evidence type="ECO:0000256" key="4">
    <source>
        <dbReference type="PIRSR" id="PIRSR000097-1"/>
    </source>
</evidence>
<dbReference type="PRINTS" id="PR00069">
    <property type="entry name" value="ALDKETRDTASE"/>
</dbReference>
<keyword evidence="3" id="KW-0560">Oxidoreductase</keyword>
<dbReference type="PANTHER" id="PTHR43827">
    <property type="entry name" value="2,5-DIKETO-D-GLUCONIC ACID REDUCTASE"/>
    <property type="match status" value="1"/>
</dbReference>
<dbReference type="PIRSF" id="PIRSF000097">
    <property type="entry name" value="AKR"/>
    <property type="match status" value="1"/>
</dbReference>
<evidence type="ECO:0000256" key="3">
    <source>
        <dbReference type="ARBA" id="ARBA00023002"/>
    </source>
</evidence>
<dbReference type="Gene3D" id="3.20.20.100">
    <property type="entry name" value="NADP-dependent oxidoreductase domain"/>
    <property type="match status" value="1"/>
</dbReference>
<dbReference type="CDD" id="cd19120">
    <property type="entry name" value="AKR_AKR3C2-3"/>
    <property type="match status" value="1"/>
</dbReference>
<dbReference type="InterPro" id="IPR023210">
    <property type="entry name" value="NADP_OxRdtase_dom"/>
</dbReference>
<dbReference type="PANTHER" id="PTHR43827:SF3">
    <property type="entry name" value="NADP-DEPENDENT OXIDOREDUCTASE DOMAIN-CONTAINING PROTEIN"/>
    <property type="match status" value="1"/>
</dbReference>
<dbReference type="GO" id="GO:0016652">
    <property type="term" value="F:oxidoreductase activity, acting on NAD(P)H as acceptor"/>
    <property type="evidence" value="ECO:0007669"/>
    <property type="project" value="InterPro"/>
</dbReference>
<evidence type="ECO:0000259" key="7">
    <source>
        <dbReference type="Pfam" id="PF00248"/>
    </source>
</evidence>
<dbReference type="EMBL" id="QLNT01000020">
    <property type="protein sequence ID" value="KAF3063053.1"/>
    <property type="molecule type" value="Genomic_DNA"/>
</dbReference>
<dbReference type="AlphaFoldDB" id="A0A9P5C8D7"/>
<sequence>MPPILGLRARTWIIGADLPRRHHFLQQQKGDLHFLHTSGPFQSLCSALKMNSPLLLLRDGNKIPMLAFGTGTAWFKEAGDTNINQKLVDLIQMAIDKGFYHLDCAEMYGNEEEIGRAIKDSEVPREKFFITNKVSQGIDNIDAAIKESLKKMQLDYFDLYLIHTPYFANLDPDLDPDSDAFKCARAEFQRKWKSMEKLKTAGLAKSIGVSNYLRHHVEATLDGATIPPVLNQIEFHPYLQRGNDYLPWLCENGLKVGSFKGLTPAFRAPDGPLREPLSRIAEKYGTTEAAVLIKWIIQKGVVAVTTTRDPDRLDEYAQALKITLEDNELQEITDVGLTYHFRASWPEHFKADDRS</sequence>
<organism evidence="8 9">
    <name type="scientific">Trichoderma lentiforme</name>
    <dbReference type="NCBI Taxonomy" id="1567552"/>
    <lineage>
        <taxon>Eukaryota</taxon>
        <taxon>Fungi</taxon>
        <taxon>Dikarya</taxon>
        <taxon>Ascomycota</taxon>
        <taxon>Pezizomycotina</taxon>
        <taxon>Sordariomycetes</taxon>
        <taxon>Hypocreomycetidae</taxon>
        <taxon>Hypocreales</taxon>
        <taxon>Hypocreaceae</taxon>
        <taxon>Trichoderma</taxon>
    </lineage>
</organism>
<dbReference type="SUPFAM" id="SSF51430">
    <property type="entry name" value="NAD(P)-linked oxidoreductase"/>
    <property type="match status" value="1"/>
</dbReference>
<reference evidence="8 9" key="1">
    <citation type="submission" date="2018-06" db="EMBL/GenBank/DDBJ databases">
        <title>Genome analysis of cellulolytic fungus Trichoderma lentiforme CFAM-422.</title>
        <authorList>
            <person name="Steindorff A.S."/>
            <person name="Formighieri E.F."/>
            <person name="Midorikawa G.E.O."/>
            <person name="Tamietti M.S."/>
            <person name="Ramos E.Z."/>
            <person name="Silva A.S."/>
            <person name="Bon E.P.S."/>
            <person name="Mendes T.D."/>
            <person name="Damaso M.C.T."/>
            <person name="Favaro L.C.L."/>
        </authorList>
    </citation>
    <scope>NUCLEOTIDE SEQUENCE [LARGE SCALE GENOMIC DNA]</scope>
    <source>
        <strain evidence="8 9">CFAM-422</strain>
    </source>
</reference>
<evidence type="ECO:0000256" key="6">
    <source>
        <dbReference type="PIRSR" id="PIRSR000097-3"/>
    </source>
</evidence>
<evidence type="ECO:0000256" key="2">
    <source>
        <dbReference type="ARBA" id="ARBA00022857"/>
    </source>
</evidence>
<gene>
    <name evidence="8" type="ORF">CFAM422_010405</name>
</gene>
<dbReference type="FunFam" id="3.20.20.100:FF:000002">
    <property type="entry name" value="2,5-diketo-D-gluconic acid reductase A"/>
    <property type="match status" value="1"/>
</dbReference>
<dbReference type="Proteomes" id="UP000801864">
    <property type="component" value="Unassembled WGS sequence"/>
</dbReference>
<dbReference type="GO" id="GO:0016616">
    <property type="term" value="F:oxidoreductase activity, acting on the CH-OH group of donors, NAD or NADP as acceptor"/>
    <property type="evidence" value="ECO:0007669"/>
    <property type="project" value="UniProtKB-ARBA"/>
</dbReference>
<comment type="caution">
    <text evidence="8">The sequence shown here is derived from an EMBL/GenBank/DDBJ whole genome shotgun (WGS) entry which is preliminary data.</text>
</comment>
<evidence type="ECO:0000256" key="1">
    <source>
        <dbReference type="ARBA" id="ARBA00007905"/>
    </source>
</evidence>
<feature type="site" description="Lowers pKa of active site Tyr" evidence="6">
    <location>
        <position position="133"/>
    </location>
</feature>
<feature type="domain" description="NADP-dependent oxidoreductase" evidence="7">
    <location>
        <begin position="69"/>
        <end position="334"/>
    </location>
</feature>
<comment type="similarity">
    <text evidence="1">Belongs to the aldo/keto reductase family.</text>
</comment>
<keyword evidence="9" id="KW-1185">Reference proteome</keyword>
<feature type="binding site" evidence="5">
    <location>
        <position position="163"/>
    </location>
    <ligand>
        <name>substrate</name>
    </ligand>
</feature>
<dbReference type="InterPro" id="IPR018170">
    <property type="entry name" value="Aldo/ket_reductase_CS"/>
</dbReference>
<dbReference type="PROSITE" id="PS00062">
    <property type="entry name" value="ALDOKETO_REDUCTASE_2"/>
    <property type="match status" value="1"/>
</dbReference>
<evidence type="ECO:0000313" key="9">
    <source>
        <dbReference type="Proteomes" id="UP000801864"/>
    </source>
</evidence>
<protein>
    <recommendedName>
        <fullName evidence="7">NADP-dependent oxidoreductase domain-containing protein</fullName>
    </recommendedName>
</protein>